<organism evidence="1 2">
    <name type="scientific">Fusarium keratoplasticum</name>
    <dbReference type="NCBI Taxonomy" id="1328300"/>
    <lineage>
        <taxon>Eukaryota</taxon>
        <taxon>Fungi</taxon>
        <taxon>Dikarya</taxon>
        <taxon>Ascomycota</taxon>
        <taxon>Pezizomycotina</taxon>
        <taxon>Sordariomycetes</taxon>
        <taxon>Hypocreomycetidae</taxon>
        <taxon>Hypocreales</taxon>
        <taxon>Nectriaceae</taxon>
        <taxon>Fusarium</taxon>
        <taxon>Fusarium solani species complex</taxon>
    </lineage>
</organism>
<accession>A0ACC0QFF6</accession>
<gene>
    <name evidence="1" type="ORF">NCS57_01429500</name>
</gene>
<protein>
    <submittedName>
        <fullName evidence="1">Uncharacterized protein</fullName>
    </submittedName>
</protein>
<name>A0ACC0QFF6_9HYPO</name>
<sequence>MPFNSFLWEGFQCSRNWYHWGPNYYCMRCDGIFCSNCWNKKKKHQTPNLGHAQTVPDDAILVHSTLKVRLDEWPLLEEAIKRSQAPGLCHFDNDSSEWFGVRPKNEAGDCSLVEGRAYDLMVDSFLASASDVCPRLASFVGETGSGKSTLINLLSKFSGTSSANQFKTPAVGDSGSLQPTSWNVHLYADPQTFRTQSPILYAECEGMDGDEIPPEMKKPMAGASASSDPLPHASQIPKLDSHDIIWSKMPRNAGAWTRKEIIRILFPRILYIFSGVVVFPFSRIRVDDTLFQLVKWGHSATMQSYNKPNLPGAIIVFIDQDDQVDLDEYDLNAATEWFFGQRYLHDISKNKTLQPYIQYWEANGHRIASANDLLRCYYISVSVVHLPSGQHPTPMRQQIKKLYGRISEVCLKPRMYPYWKWNAATLPLFVRKALTHFASKYETPFNFSDAWVDLQNVSPDFNWSIFNLARMARGHRDLSHAGIDLWYRMSGFVASCLFLSCVRAKQADCRVTEEVWIQ</sequence>
<comment type="caution">
    <text evidence="1">The sequence shown here is derived from an EMBL/GenBank/DDBJ whole genome shotgun (WGS) entry which is preliminary data.</text>
</comment>
<keyword evidence="2" id="KW-1185">Reference proteome</keyword>
<dbReference type="Proteomes" id="UP001065298">
    <property type="component" value="Chromosome 12"/>
</dbReference>
<evidence type="ECO:0000313" key="2">
    <source>
        <dbReference type="Proteomes" id="UP001065298"/>
    </source>
</evidence>
<reference evidence="1" key="1">
    <citation type="submission" date="2022-06" db="EMBL/GenBank/DDBJ databases">
        <title>Fusarium solani species complex genomes reveal bases of compartmentalisation and animal pathogenesis.</title>
        <authorList>
            <person name="Tsai I.J."/>
        </authorList>
    </citation>
    <scope>NUCLEOTIDE SEQUENCE</scope>
    <source>
        <strain evidence="1">Fu6.1</strain>
    </source>
</reference>
<dbReference type="EMBL" id="CM046514">
    <property type="protein sequence ID" value="KAI8650940.1"/>
    <property type="molecule type" value="Genomic_DNA"/>
</dbReference>
<evidence type="ECO:0000313" key="1">
    <source>
        <dbReference type="EMBL" id="KAI8650940.1"/>
    </source>
</evidence>
<proteinExistence type="predicted"/>